<dbReference type="AlphaFoldDB" id="A0A9D3Q3P1"/>
<keyword evidence="6" id="KW-1185">Reference proteome</keyword>
<proteinExistence type="inferred from homology"/>
<name>A0A9D3Q3P1_MEGAT</name>
<organism evidence="5 6">
    <name type="scientific">Megalops atlanticus</name>
    <name type="common">Tarpon</name>
    <name type="synonym">Clupea gigantea</name>
    <dbReference type="NCBI Taxonomy" id="7932"/>
    <lineage>
        <taxon>Eukaryota</taxon>
        <taxon>Metazoa</taxon>
        <taxon>Chordata</taxon>
        <taxon>Craniata</taxon>
        <taxon>Vertebrata</taxon>
        <taxon>Euteleostomi</taxon>
        <taxon>Actinopterygii</taxon>
        <taxon>Neopterygii</taxon>
        <taxon>Teleostei</taxon>
        <taxon>Elopiformes</taxon>
        <taxon>Megalopidae</taxon>
        <taxon>Megalops</taxon>
    </lineage>
</organism>
<dbReference type="OrthoDB" id="5875297at2759"/>
<dbReference type="GO" id="GO:0003723">
    <property type="term" value="F:RNA binding"/>
    <property type="evidence" value="ECO:0007669"/>
    <property type="project" value="InterPro"/>
</dbReference>
<evidence type="ECO:0008006" key="7">
    <source>
        <dbReference type="Google" id="ProtNLM"/>
    </source>
</evidence>
<evidence type="ECO:0000256" key="4">
    <source>
        <dbReference type="SAM" id="MobiDB-lite"/>
    </source>
</evidence>
<sequence>MRNAFRKRVKRPKQEQGVHRVGVSGLNFKMSVCPESSANYEETFAHRFTADDKEYQEYLQRASDPPPIVEDWRVRGGGFSRGRDNRFQDFRGPGRGRDRSHGSGWSGEQRNVPHWQDRRWGSGGREYSQHPGQYHSYGQGYNSHSQKPQNY</sequence>
<dbReference type="Proteomes" id="UP001046870">
    <property type="component" value="Chromosome 7"/>
</dbReference>
<dbReference type="InterPro" id="IPR028271">
    <property type="entry name" value="RAMAC"/>
</dbReference>
<gene>
    <name evidence="5" type="ORF">MATL_G00101140</name>
</gene>
<evidence type="ECO:0000313" key="6">
    <source>
        <dbReference type="Proteomes" id="UP001046870"/>
    </source>
</evidence>
<dbReference type="EMBL" id="JAFDVH010000007">
    <property type="protein sequence ID" value="KAG7473940.1"/>
    <property type="molecule type" value="Genomic_DNA"/>
</dbReference>
<dbReference type="PANTHER" id="PTHR48168:SF1">
    <property type="entry name" value="RNA GUANINE-N7 METHYLTRANSFERASE ACTIVATING SUBUNIT-RELATED"/>
    <property type="match status" value="1"/>
</dbReference>
<dbReference type="GO" id="GO:0031533">
    <property type="term" value="C:mRNA capping enzyme complex"/>
    <property type="evidence" value="ECO:0007669"/>
    <property type="project" value="InterPro"/>
</dbReference>
<reference evidence="5" key="1">
    <citation type="submission" date="2021-01" db="EMBL/GenBank/DDBJ databases">
        <authorList>
            <person name="Zahm M."/>
            <person name="Roques C."/>
            <person name="Cabau C."/>
            <person name="Klopp C."/>
            <person name="Donnadieu C."/>
            <person name="Jouanno E."/>
            <person name="Lampietro C."/>
            <person name="Louis A."/>
            <person name="Herpin A."/>
            <person name="Echchiki A."/>
            <person name="Berthelot C."/>
            <person name="Parey E."/>
            <person name="Roest-Crollius H."/>
            <person name="Braasch I."/>
            <person name="Postlethwait J."/>
            <person name="Bobe J."/>
            <person name="Montfort J."/>
            <person name="Bouchez O."/>
            <person name="Begum T."/>
            <person name="Mejri S."/>
            <person name="Adams A."/>
            <person name="Chen W.-J."/>
            <person name="Guiguen Y."/>
        </authorList>
    </citation>
    <scope>NUCLEOTIDE SEQUENCE</scope>
    <source>
        <strain evidence="5">YG-15Mar2019-1</strain>
        <tissue evidence="5">Brain</tissue>
    </source>
</reference>
<comment type="subcellular location">
    <subcellularLocation>
        <location evidence="1">Nucleus</location>
    </subcellularLocation>
</comment>
<dbReference type="PANTHER" id="PTHR48168">
    <property type="entry name" value="RNA GUANINE-7 METHYLTRANSFERASE-ACTIVATING SUBUNIT-LIKE (PSEUDOGENE)-RELATED"/>
    <property type="match status" value="1"/>
</dbReference>
<feature type="compositionally biased region" description="Polar residues" evidence="4">
    <location>
        <begin position="139"/>
        <end position="151"/>
    </location>
</feature>
<dbReference type="Pfam" id="PF15320">
    <property type="entry name" value="RAM"/>
    <property type="match status" value="1"/>
</dbReference>
<evidence type="ECO:0000313" key="5">
    <source>
        <dbReference type="EMBL" id="KAG7473940.1"/>
    </source>
</evidence>
<dbReference type="GO" id="GO:0106005">
    <property type="term" value="P:RNA 5'-cap (guanine-N7)-methylation"/>
    <property type="evidence" value="ECO:0007669"/>
    <property type="project" value="InterPro"/>
</dbReference>
<comment type="caution">
    <text evidence="5">The sequence shown here is derived from an EMBL/GenBank/DDBJ whole genome shotgun (WGS) entry which is preliminary data.</text>
</comment>
<evidence type="ECO:0000256" key="3">
    <source>
        <dbReference type="ARBA" id="ARBA00034716"/>
    </source>
</evidence>
<evidence type="ECO:0000256" key="2">
    <source>
        <dbReference type="ARBA" id="ARBA00023242"/>
    </source>
</evidence>
<accession>A0A9D3Q3P1</accession>
<feature type="region of interest" description="Disordered" evidence="4">
    <location>
        <begin position="60"/>
        <end position="151"/>
    </location>
</feature>
<evidence type="ECO:0000256" key="1">
    <source>
        <dbReference type="ARBA" id="ARBA00004123"/>
    </source>
</evidence>
<protein>
    <recommendedName>
        <fullName evidence="7">RNA guanine-7 methyltransferase activating subunit</fullName>
    </recommendedName>
</protein>
<keyword evidence="2" id="KW-0539">Nucleus</keyword>
<comment type="similarity">
    <text evidence="3">Belongs to the RAM family.</text>
</comment>